<dbReference type="Pfam" id="PF08447">
    <property type="entry name" value="PAS_3"/>
    <property type="match status" value="1"/>
</dbReference>
<dbReference type="SUPFAM" id="SSF55785">
    <property type="entry name" value="PYP-like sensor domain (PAS domain)"/>
    <property type="match status" value="1"/>
</dbReference>
<proteinExistence type="predicted"/>
<dbReference type="PROSITE" id="PS50112">
    <property type="entry name" value="PAS"/>
    <property type="match status" value="1"/>
</dbReference>
<gene>
    <name evidence="3" type="ORF">CWATWH8502_1958</name>
</gene>
<dbReference type="InterPro" id="IPR013655">
    <property type="entry name" value="PAS_fold_3"/>
</dbReference>
<dbReference type="AlphaFoldDB" id="T2IAJ1"/>
<name>T2IAJ1_CROWT</name>
<organism evidence="3 4">
    <name type="scientific">Crocosphaera watsonii WH 8502</name>
    <dbReference type="NCBI Taxonomy" id="423474"/>
    <lineage>
        <taxon>Bacteria</taxon>
        <taxon>Bacillati</taxon>
        <taxon>Cyanobacteriota</taxon>
        <taxon>Cyanophyceae</taxon>
        <taxon>Oscillatoriophycideae</taxon>
        <taxon>Chroococcales</taxon>
        <taxon>Aphanothecaceae</taxon>
        <taxon>Crocosphaera</taxon>
    </lineage>
</organism>
<keyword evidence="1" id="KW-0175">Coiled coil</keyword>
<reference evidence="3 4" key="2">
    <citation type="submission" date="2013-09" db="EMBL/GenBank/DDBJ databases">
        <title>Whole genome comparison of six Crocosphaera watsonii strains with differing phenotypes.</title>
        <authorList>
            <person name="Bench S.R."/>
            <person name="Heller P."/>
            <person name="Frank I."/>
            <person name="Arciniega M."/>
            <person name="Shilova I.N."/>
            <person name="Zehr J.P."/>
        </authorList>
    </citation>
    <scope>NUCLEOTIDE SEQUENCE [LARGE SCALE GENOMIC DNA]</scope>
    <source>
        <strain evidence="3 4">WH 8502</strain>
    </source>
</reference>
<feature type="domain" description="PAS" evidence="2">
    <location>
        <begin position="163"/>
        <end position="228"/>
    </location>
</feature>
<dbReference type="InterPro" id="IPR000014">
    <property type="entry name" value="PAS"/>
</dbReference>
<evidence type="ECO:0000256" key="1">
    <source>
        <dbReference type="SAM" id="Coils"/>
    </source>
</evidence>
<dbReference type="Gene3D" id="3.30.450.20">
    <property type="entry name" value="PAS domain"/>
    <property type="match status" value="2"/>
</dbReference>
<sequence length="228" mass="26673">MNGFILVDEDWCVIYKSALKGILRHLLEDNHQEGARDKEEYFEESSSEQTLWEVWPTWVGTDVEKNLRHAMDKQVFSSMEYGYPNKSTKVICLEIQTHPFPGGLAIFFHDISDRHQPERQDQQAEIDLQKQNQELEQRIAQRTAQLSQVLAELHSTQATLNSRENHYAQALKFSQTGSWEFDVVTEKVFWSEEVERIWGMEPGTFRGELQQVQGAIHPEDVEHWQKNV</sequence>
<accession>T2IAJ1</accession>
<dbReference type="EMBL" id="CAQK01000240">
    <property type="protein sequence ID" value="CCQ50123.1"/>
    <property type="molecule type" value="Genomic_DNA"/>
</dbReference>
<reference evidence="3 4" key="1">
    <citation type="submission" date="2013-01" db="EMBL/GenBank/DDBJ databases">
        <authorList>
            <person name="Bench S."/>
        </authorList>
    </citation>
    <scope>NUCLEOTIDE SEQUENCE [LARGE SCALE GENOMIC DNA]</scope>
    <source>
        <strain evidence="3 4">WH 8502</strain>
    </source>
</reference>
<evidence type="ECO:0000259" key="2">
    <source>
        <dbReference type="PROSITE" id="PS50112"/>
    </source>
</evidence>
<feature type="coiled-coil region" evidence="1">
    <location>
        <begin position="118"/>
        <end position="152"/>
    </location>
</feature>
<evidence type="ECO:0000313" key="3">
    <source>
        <dbReference type="EMBL" id="CCQ50123.1"/>
    </source>
</evidence>
<comment type="caution">
    <text evidence="3">The sequence shown here is derived from an EMBL/GenBank/DDBJ whole genome shotgun (WGS) entry which is preliminary data.</text>
</comment>
<dbReference type="Proteomes" id="UP000018348">
    <property type="component" value="Unassembled WGS sequence"/>
</dbReference>
<dbReference type="InterPro" id="IPR035965">
    <property type="entry name" value="PAS-like_dom_sf"/>
</dbReference>
<protein>
    <submittedName>
        <fullName evidence="3">PAS:GGDEF</fullName>
    </submittedName>
</protein>
<evidence type="ECO:0000313" key="4">
    <source>
        <dbReference type="Proteomes" id="UP000018348"/>
    </source>
</evidence>